<comment type="caution">
    <text evidence="1">The sequence shown here is derived from an EMBL/GenBank/DDBJ whole genome shotgun (WGS) entry which is preliminary data.</text>
</comment>
<dbReference type="AlphaFoldDB" id="A0A5N6LV31"/>
<dbReference type="Gene3D" id="1.25.10.10">
    <property type="entry name" value="Leucine-rich Repeat Variant"/>
    <property type="match status" value="1"/>
</dbReference>
<dbReference type="Proteomes" id="UP000326396">
    <property type="component" value="Linkage Group LG8"/>
</dbReference>
<dbReference type="EMBL" id="SZYD01000018">
    <property type="protein sequence ID" value="KAD2805135.1"/>
    <property type="molecule type" value="Genomic_DNA"/>
</dbReference>
<name>A0A5N6LV31_9ASTR</name>
<organism evidence="1 2">
    <name type="scientific">Mikania micrantha</name>
    <name type="common">bitter vine</name>
    <dbReference type="NCBI Taxonomy" id="192012"/>
    <lineage>
        <taxon>Eukaryota</taxon>
        <taxon>Viridiplantae</taxon>
        <taxon>Streptophyta</taxon>
        <taxon>Embryophyta</taxon>
        <taxon>Tracheophyta</taxon>
        <taxon>Spermatophyta</taxon>
        <taxon>Magnoliopsida</taxon>
        <taxon>eudicotyledons</taxon>
        <taxon>Gunneridae</taxon>
        <taxon>Pentapetalae</taxon>
        <taxon>asterids</taxon>
        <taxon>campanulids</taxon>
        <taxon>Asterales</taxon>
        <taxon>Asteraceae</taxon>
        <taxon>Asteroideae</taxon>
        <taxon>Heliantheae alliance</taxon>
        <taxon>Eupatorieae</taxon>
        <taxon>Mikania</taxon>
    </lineage>
</organism>
<sequence length="301" mass="33057">MTESFSKMMSDIGMRSITSNIEEFGLLMRDNRMGSSDREMGLNMYRSGSAPTTVEGSLNAVAELFAGGGNDLWCTVEVVVPAWRSEGVNGLIGLQGLRLGSRQRSIAETIQYDISQAASGQSTCLSSCNTFDESLNLSDSLVYGSGPGPSLSRNTTPDRWLMSRSASPLMKRTSYRLESTTLPNCARVHINIWAEVAGPSMIYWKLIGLPLLPNFAIGLGSPACHDDWSLWMPSGIHDLAVIDMVDLDQQTKMVTELDGHERQTLVTEMLGTTDENEPLQVMMKAQSANYVVQKVLETWDD</sequence>
<reference evidence="1 2" key="1">
    <citation type="submission" date="2019-05" db="EMBL/GenBank/DDBJ databases">
        <title>Mikania micrantha, genome provides insights into the molecular mechanism of rapid growth.</title>
        <authorList>
            <person name="Liu B."/>
        </authorList>
    </citation>
    <scope>NUCLEOTIDE SEQUENCE [LARGE SCALE GENOMIC DNA]</scope>
    <source>
        <strain evidence="1">NLD-2019</strain>
        <tissue evidence="1">Leaf</tissue>
    </source>
</reference>
<dbReference type="InterPro" id="IPR011989">
    <property type="entry name" value="ARM-like"/>
</dbReference>
<gene>
    <name evidence="1" type="ORF">E3N88_38512</name>
</gene>
<keyword evidence="2" id="KW-1185">Reference proteome</keyword>
<evidence type="ECO:0000313" key="1">
    <source>
        <dbReference type="EMBL" id="KAD2805135.1"/>
    </source>
</evidence>
<evidence type="ECO:0000313" key="2">
    <source>
        <dbReference type="Proteomes" id="UP000326396"/>
    </source>
</evidence>
<proteinExistence type="predicted"/>
<accession>A0A5N6LV31</accession>
<protein>
    <submittedName>
        <fullName evidence="1">Uncharacterized protein</fullName>
    </submittedName>
</protein>
<dbReference type="OrthoDB" id="1730898at2759"/>